<keyword evidence="7" id="KW-1185">Reference proteome</keyword>
<dbReference type="NCBIfam" id="TIGR00254">
    <property type="entry name" value="GGDEF"/>
    <property type="match status" value="1"/>
</dbReference>
<dbReference type="EMBL" id="CP089984">
    <property type="protein sequence ID" value="WXB15538.1"/>
    <property type="molecule type" value="Genomic_DNA"/>
</dbReference>
<feature type="domain" description="GGDEF" evidence="5">
    <location>
        <begin position="185"/>
        <end position="320"/>
    </location>
</feature>
<accession>A0ABZ2M099</accession>
<dbReference type="InterPro" id="IPR000160">
    <property type="entry name" value="GGDEF_dom"/>
</dbReference>
<dbReference type="PROSITE" id="PS50110">
    <property type="entry name" value="RESPONSE_REGULATORY"/>
    <property type="match status" value="1"/>
</dbReference>
<dbReference type="Proteomes" id="UP001370348">
    <property type="component" value="Chromosome"/>
</dbReference>
<name>A0ABZ2M099_9BACT</name>
<evidence type="ECO:0000313" key="6">
    <source>
        <dbReference type="EMBL" id="WXB15538.1"/>
    </source>
</evidence>
<dbReference type="Pfam" id="PF19698">
    <property type="entry name" value="DUF6197"/>
    <property type="match status" value="1"/>
</dbReference>
<reference evidence="6 7" key="1">
    <citation type="submission" date="2021-12" db="EMBL/GenBank/DDBJ databases">
        <title>Discovery of the Pendulisporaceae a myxobacterial family with distinct sporulation behavior and unique specialized metabolism.</title>
        <authorList>
            <person name="Garcia R."/>
            <person name="Popoff A."/>
            <person name="Bader C.D."/>
            <person name="Loehr J."/>
            <person name="Walesch S."/>
            <person name="Walt C."/>
            <person name="Boldt J."/>
            <person name="Bunk B."/>
            <person name="Haeckl F.J.F.P.J."/>
            <person name="Gunesch A.P."/>
            <person name="Birkelbach J."/>
            <person name="Nuebel U."/>
            <person name="Pietschmann T."/>
            <person name="Bach T."/>
            <person name="Mueller R."/>
        </authorList>
    </citation>
    <scope>NUCLEOTIDE SEQUENCE [LARGE SCALE GENOMIC DNA]</scope>
    <source>
        <strain evidence="6 7">MSr11954</strain>
    </source>
</reference>
<dbReference type="InterPro" id="IPR011006">
    <property type="entry name" value="CheY-like_superfamily"/>
</dbReference>
<dbReference type="PANTHER" id="PTHR45138">
    <property type="entry name" value="REGULATORY COMPONENTS OF SENSORY TRANSDUCTION SYSTEM"/>
    <property type="match status" value="1"/>
</dbReference>
<dbReference type="InterPro" id="IPR045677">
    <property type="entry name" value="DUF6197"/>
</dbReference>
<feature type="domain" description="Response regulatory" evidence="4">
    <location>
        <begin position="16"/>
        <end position="135"/>
    </location>
</feature>
<dbReference type="InterPro" id="IPR050469">
    <property type="entry name" value="Diguanylate_Cyclase"/>
</dbReference>
<dbReference type="GO" id="GO:0052621">
    <property type="term" value="F:diguanylate cyclase activity"/>
    <property type="evidence" value="ECO:0007669"/>
    <property type="project" value="UniProtKB-EC"/>
</dbReference>
<evidence type="ECO:0000256" key="3">
    <source>
        <dbReference type="PROSITE-ProRule" id="PRU00169"/>
    </source>
</evidence>
<evidence type="ECO:0000259" key="5">
    <source>
        <dbReference type="PROSITE" id="PS50887"/>
    </source>
</evidence>
<keyword evidence="6" id="KW-0808">Transferase</keyword>
<gene>
    <name evidence="6" type="ORF">LZC94_47920</name>
</gene>
<organism evidence="6 7">
    <name type="scientific">Pendulispora albinea</name>
    <dbReference type="NCBI Taxonomy" id="2741071"/>
    <lineage>
        <taxon>Bacteria</taxon>
        <taxon>Pseudomonadati</taxon>
        <taxon>Myxococcota</taxon>
        <taxon>Myxococcia</taxon>
        <taxon>Myxococcales</taxon>
        <taxon>Sorangiineae</taxon>
        <taxon>Pendulisporaceae</taxon>
        <taxon>Pendulispora</taxon>
    </lineage>
</organism>
<dbReference type="Gene3D" id="3.30.70.270">
    <property type="match status" value="1"/>
</dbReference>
<evidence type="ECO:0000313" key="7">
    <source>
        <dbReference type="Proteomes" id="UP001370348"/>
    </source>
</evidence>
<dbReference type="SUPFAM" id="SSF55073">
    <property type="entry name" value="Nucleotide cyclase"/>
    <property type="match status" value="1"/>
</dbReference>
<evidence type="ECO:0000256" key="1">
    <source>
        <dbReference type="ARBA" id="ARBA00012528"/>
    </source>
</evidence>
<evidence type="ECO:0000256" key="2">
    <source>
        <dbReference type="ARBA" id="ARBA00034247"/>
    </source>
</evidence>
<dbReference type="RefSeq" id="WP_394825168.1">
    <property type="nucleotide sequence ID" value="NZ_CP089984.1"/>
</dbReference>
<dbReference type="EC" id="2.7.7.65" evidence="1"/>
<proteinExistence type="predicted"/>
<dbReference type="SUPFAM" id="SSF52172">
    <property type="entry name" value="CheY-like"/>
    <property type="match status" value="1"/>
</dbReference>
<protein>
    <recommendedName>
        <fullName evidence="1">diguanylate cyclase</fullName>
        <ecNumber evidence="1">2.7.7.65</ecNumber>
    </recommendedName>
</protein>
<evidence type="ECO:0000259" key="4">
    <source>
        <dbReference type="PROSITE" id="PS50110"/>
    </source>
</evidence>
<keyword evidence="6" id="KW-0548">Nucleotidyltransferase</keyword>
<dbReference type="PROSITE" id="PS50887">
    <property type="entry name" value="GGDEF"/>
    <property type="match status" value="1"/>
</dbReference>
<dbReference type="Pfam" id="PF00990">
    <property type="entry name" value="GGDEF"/>
    <property type="match status" value="1"/>
</dbReference>
<comment type="catalytic activity">
    <reaction evidence="2">
        <text>2 GTP = 3',3'-c-di-GMP + 2 diphosphate</text>
        <dbReference type="Rhea" id="RHEA:24898"/>
        <dbReference type="ChEBI" id="CHEBI:33019"/>
        <dbReference type="ChEBI" id="CHEBI:37565"/>
        <dbReference type="ChEBI" id="CHEBI:58805"/>
        <dbReference type="EC" id="2.7.7.65"/>
    </reaction>
</comment>
<dbReference type="CDD" id="cd01949">
    <property type="entry name" value="GGDEF"/>
    <property type="match status" value="1"/>
</dbReference>
<dbReference type="PANTHER" id="PTHR45138:SF9">
    <property type="entry name" value="DIGUANYLATE CYCLASE DGCM-RELATED"/>
    <property type="match status" value="1"/>
</dbReference>
<sequence length="467" mass="51736">MGEERIGSREAPPKGSALVVDGDKETRANLRRALPAGMFRVVEATDAWEALAKLDAAPDAVELLVLDASQARPSTLEMTRRLRRGEATAHLPIFAFTWRPLSEVEVQRMVEHGVTDIVQMPASPSGLAAKLRTATEQVRFVRKLQKELVFAQKNATVDELTELGNRRGFEARVLEESAYAKRHKEPFSVLLLDLDRFKSINDRFGHDEGDRVLAHFAAALRTVTRGEDVAFRYGGDEFVLLLRACDGTRARDVAGRLRAHLHQHPFRFSDGTLAPIPFSGGVAAVLPNETFAGQDLFGRADVALYRAKNGGRDRVFVWGIDETREAPVSGRRVASRNLVTTPFTPTTLVRTLRQGRALISSEARWIPRGYAQDREGRWCPVGSESAARFSVLGALVRVGGGSRDVLALARRSFQHIAPELYEKLTNEELPFTHADAMELLDRTITRLDATVVTMRPHTADSSNRNAS</sequence>
<dbReference type="SMART" id="SM00267">
    <property type="entry name" value="GGDEF"/>
    <property type="match status" value="1"/>
</dbReference>
<dbReference type="Gene3D" id="3.40.50.2300">
    <property type="match status" value="1"/>
</dbReference>
<feature type="modified residue" description="4-aspartylphosphate" evidence="3">
    <location>
        <position position="67"/>
    </location>
</feature>
<dbReference type="InterPro" id="IPR029787">
    <property type="entry name" value="Nucleotide_cyclase"/>
</dbReference>
<keyword evidence="3" id="KW-0597">Phosphoprotein</keyword>
<dbReference type="InterPro" id="IPR043128">
    <property type="entry name" value="Rev_trsase/Diguanyl_cyclase"/>
</dbReference>
<dbReference type="InterPro" id="IPR001789">
    <property type="entry name" value="Sig_transdc_resp-reg_receiver"/>
</dbReference>